<keyword evidence="5 8" id="KW-0479">Metal-binding</keyword>
<evidence type="ECO:0000256" key="4">
    <source>
        <dbReference type="ARBA" id="ARBA00012579"/>
    </source>
</evidence>
<dbReference type="InterPro" id="IPR036571">
    <property type="entry name" value="MECDP_synthase_sf"/>
</dbReference>
<evidence type="ECO:0000256" key="6">
    <source>
        <dbReference type="ARBA" id="ARBA00023229"/>
    </source>
</evidence>
<keyword evidence="7 8" id="KW-0456">Lyase</keyword>
<evidence type="ECO:0000313" key="12">
    <source>
        <dbReference type="Proteomes" id="UP001500227"/>
    </source>
</evidence>
<evidence type="ECO:0000256" key="7">
    <source>
        <dbReference type="ARBA" id="ARBA00023239"/>
    </source>
</evidence>
<dbReference type="InterPro" id="IPR020555">
    <property type="entry name" value="MECDP_synthase_CS"/>
</dbReference>
<evidence type="ECO:0000259" key="10">
    <source>
        <dbReference type="Pfam" id="PF02542"/>
    </source>
</evidence>
<feature type="binding site" evidence="8">
    <location>
        <begin position="60"/>
        <end position="62"/>
    </location>
    <ligand>
        <name>4-CDP-2-C-methyl-D-erythritol 2-phosphate</name>
        <dbReference type="ChEBI" id="CHEBI:57919"/>
    </ligand>
</feature>
<feature type="binding site" evidence="8">
    <location>
        <position position="46"/>
    </location>
    <ligand>
        <name>a divalent metal cation</name>
        <dbReference type="ChEBI" id="CHEBI:60240"/>
    </ligand>
</feature>
<comment type="subunit">
    <text evidence="8">Homotrimer.</text>
</comment>
<proteinExistence type="inferred from homology"/>
<feature type="binding site" evidence="8">
    <location>
        <position position="14"/>
    </location>
    <ligand>
        <name>a divalent metal cation</name>
        <dbReference type="ChEBI" id="CHEBI:60240"/>
    </ligand>
</feature>
<feature type="domain" description="2-C-methyl-D-erythritol 2,4-cyclodiphosphate synthase" evidence="10">
    <location>
        <begin position="5"/>
        <end position="158"/>
    </location>
</feature>
<feature type="binding site" evidence="8">
    <location>
        <position position="12"/>
    </location>
    <ligand>
        <name>a divalent metal cation</name>
        <dbReference type="ChEBI" id="CHEBI:60240"/>
    </ligand>
</feature>
<evidence type="ECO:0000256" key="1">
    <source>
        <dbReference type="ARBA" id="ARBA00000200"/>
    </source>
</evidence>
<keyword evidence="12" id="KW-1185">Reference proteome</keyword>
<dbReference type="NCBIfam" id="TIGR00151">
    <property type="entry name" value="ispF"/>
    <property type="match status" value="1"/>
</dbReference>
<dbReference type="PANTHER" id="PTHR43181:SF1">
    <property type="entry name" value="2-C-METHYL-D-ERYTHRITOL 2,4-CYCLODIPHOSPHATE SYNTHASE, CHLOROPLASTIC"/>
    <property type="match status" value="1"/>
</dbReference>
<comment type="caution">
    <text evidence="11">The sequence shown here is derived from an EMBL/GenBank/DDBJ whole genome shotgun (WGS) entry which is preliminary data.</text>
</comment>
<comment type="pathway">
    <text evidence="2 8">Isoprenoid biosynthesis; isopentenyl diphosphate biosynthesis via DXP pathway; isopentenyl diphosphate from 1-deoxy-D-xylulose 5-phosphate: step 4/6.</text>
</comment>
<dbReference type="RefSeq" id="WP_345369629.1">
    <property type="nucleotide sequence ID" value="NZ_BAABKD010000002.1"/>
</dbReference>
<feature type="site" description="Transition state stabilizer" evidence="8">
    <location>
        <position position="38"/>
    </location>
</feature>
<dbReference type="EMBL" id="BAABKD010000002">
    <property type="protein sequence ID" value="GAA5086942.1"/>
    <property type="molecule type" value="Genomic_DNA"/>
</dbReference>
<reference evidence="12" key="1">
    <citation type="journal article" date="2019" name="Int. J. Syst. Evol. Microbiol.">
        <title>The Global Catalogue of Microorganisms (GCM) 10K type strain sequencing project: providing services to taxonomists for standard genome sequencing and annotation.</title>
        <authorList>
            <consortium name="The Broad Institute Genomics Platform"/>
            <consortium name="The Broad Institute Genome Sequencing Center for Infectious Disease"/>
            <person name="Wu L."/>
            <person name="Ma J."/>
        </authorList>
    </citation>
    <scope>NUCLEOTIDE SEQUENCE [LARGE SCALE GENOMIC DNA]</scope>
    <source>
        <strain evidence="12">JCM 18423</strain>
    </source>
</reference>
<dbReference type="PROSITE" id="PS01350">
    <property type="entry name" value="ISPF"/>
    <property type="match status" value="1"/>
</dbReference>
<evidence type="ECO:0000313" key="11">
    <source>
        <dbReference type="EMBL" id="GAA5086942.1"/>
    </source>
</evidence>
<name>A0ABP9M1C2_9BURK</name>
<evidence type="ECO:0000256" key="5">
    <source>
        <dbReference type="ARBA" id="ARBA00022723"/>
    </source>
</evidence>
<feature type="binding site" evidence="8">
    <location>
        <begin position="38"/>
        <end position="39"/>
    </location>
    <ligand>
        <name>4-CDP-2-C-methyl-D-erythritol 2-phosphate</name>
        <dbReference type="ChEBI" id="CHEBI:57919"/>
    </ligand>
</feature>
<evidence type="ECO:0000256" key="8">
    <source>
        <dbReference type="HAMAP-Rule" id="MF_00107"/>
    </source>
</evidence>
<gene>
    <name evidence="8 11" type="primary">ispF</name>
    <name evidence="11" type="ORF">GCM10023337_07070</name>
</gene>
<feature type="binding site" evidence="8">
    <location>
        <position position="146"/>
    </location>
    <ligand>
        <name>4-CDP-2-C-methyl-D-erythritol 2-phosphate</name>
        <dbReference type="ChEBI" id="CHEBI:57919"/>
    </ligand>
</feature>
<dbReference type="Gene3D" id="3.30.1330.50">
    <property type="entry name" value="2-C-methyl-D-erythritol 2,4-cyclodiphosphate synthase"/>
    <property type="match status" value="1"/>
</dbReference>
<dbReference type="PANTHER" id="PTHR43181">
    <property type="entry name" value="2-C-METHYL-D-ERYTHRITOL 2,4-CYCLODIPHOSPHATE SYNTHASE, CHLOROPLASTIC"/>
    <property type="match status" value="1"/>
</dbReference>
<organism evidence="11 12">
    <name type="scientific">Paenalcaligenes hermetiae</name>
    <dbReference type="NCBI Taxonomy" id="1157987"/>
    <lineage>
        <taxon>Bacteria</taxon>
        <taxon>Pseudomonadati</taxon>
        <taxon>Pseudomonadota</taxon>
        <taxon>Betaproteobacteria</taxon>
        <taxon>Burkholderiales</taxon>
        <taxon>Alcaligenaceae</taxon>
        <taxon>Paenalcaligenes</taxon>
    </lineage>
</organism>
<dbReference type="CDD" id="cd00554">
    <property type="entry name" value="MECDP_synthase"/>
    <property type="match status" value="1"/>
</dbReference>
<dbReference type="Proteomes" id="UP001500227">
    <property type="component" value="Unassembled WGS sequence"/>
</dbReference>
<dbReference type="SUPFAM" id="SSF69765">
    <property type="entry name" value="IpsF-like"/>
    <property type="match status" value="1"/>
</dbReference>
<dbReference type="Pfam" id="PF02542">
    <property type="entry name" value="YgbB"/>
    <property type="match status" value="1"/>
</dbReference>
<keyword evidence="6 8" id="KW-0414">Isoprene biosynthesis</keyword>
<sequence>MVMNLRVGQGFDIHALVENRPLIIGGVTIPHTHGLLGHSDADVLMHAVTDAILGAAGLGDIGRHFPDTDEQYKGADSRVLLRTALDMVKRQGWEIINLDATIHAQAPKIGPHAPAMIENLAADLQLSADRINIKAKTNEGLGHLGRKEGIAANVVVLIYQSET</sequence>
<feature type="binding site" evidence="8">
    <location>
        <begin position="12"/>
        <end position="14"/>
    </location>
    <ligand>
        <name>4-CDP-2-C-methyl-D-erythritol 2-phosphate</name>
        <dbReference type="ChEBI" id="CHEBI:57919"/>
    </ligand>
</feature>
<comment type="similarity">
    <text evidence="3 8 9">Belongs to the IspF family.</text>
</comment>
<comment type="caution">
    <text evidence="8">Lacks conserved residue(s) required for the propagation of feature annotation.</text>
</comment>
<accession>A0ABP9M1C2</accession>
<comment type="function">
    <text evidence="8">Involved in the biosynthesis of isopentenyl diphosphate (IPP) and dimethylallyl diphosphate (DMAPP), two major building blocks of isoprenoid compounds. Catalyzes the conversion of 4-diphosphocytidyl-2-C-methyl-D-erythritol 2-phosphate (CDP-ME2P) to 2-C-methyl-D-erythritol 2,4-cyclodiphosphate (ME-CPP) with a corresponding release of cytidine 5-monophosphate (CMP).</text>
</comment>
<dbReference type="HAMAP" id="MF_00107">
    <property type="entry name" value="IspF"/>
    <property type="match status" value="1"/>
</dbReference>
<feature type="binding site" evidence="8">
    <location>
        <begin position="65"/>
        <end position="69"/>
    </location>
    <ligand>
        <name>4-CDP-2-C-methyl-D-erythritol 2-phosphate</name>
        <dbReference type="ChEBI" id="CHEBI:57919"/>
    </ligand>
</feature>
<evidence type="ECO:0000256" key="9">
    <source>
        <dbReference type="RuleBase" id="RU004395"/>
    </source>
</evidence>
<dbReference type="InterPro" id="IPR003526">
    <property type="entry name" value="MECDP_synthase"/>
</dbReference>
<evidence type="ECO:0000256" key="2">
    <source>
        <dbReference type="ARBA" id="ARBA00004709"/>
    </source>
</evidence>
<comment type="cofactor">
    <cofactor evidence="8">
        <name>a divalent metal cation</name>
        <dbReference type="ChEBI" id="CHEBI:60240"/>
    </cofactor>
    <text evidence="8">Binds 1 divalent metal cation per subunit.</text>
</comment>
<evidence type="ECO:0000256" key="3">
    <source>
        <dbReference type="ARBA" id="ARBA00008480"/>
    </source>
</evidence>
<feature type="site" description="Transition state stabilizer" evidence="8">
    <location>
        <position position="137"/>
    </location>
</feature>
<comment type="catalytic activity">
    <reaction evidence="1 8 9">
        <text>4-CDP-2-C-methyl-D-erythritol 2-phosphate = 2-C-methyl-D-erythritol 2,4-cyclic diphosphate + CMP</text>
        <dbReference type="Rhea" id="RHEA:23864"/>
        <dbReference type="ChEBI" id="CHEBI:57919"/>
        <dbReference type="ChEBI" id="CHEBI:58483"/>
        <dbReference type="ChEBI" id="CHEBI:60377"/>
        <dbReference type="EC" id="4.6.1.12"/>
    </reaction>
</comment>
<protein>
    <recommendedName>
        <fullName evidence="4 8">2-C-methyl-D-erythritol 2,4-cyclodiphosphate synthase</fullName>
        <shortName evidence="8">MECDP-synthase</shortName>
        <shortName evidence="8">MECPP-synthase</shortName>
        <shortName evidence="8">MECPS</shortName>
        <ecNumber evidence="4 8">4.6.1.12</ecNumber>
    </recommendedName>
</protein>
<dbReference type="EC" id="4.6.1.12" evidence="4 8"/>